<dbReference type="Proteomes" id="UP000256629">
    <property type="component" value="Unassembled WGS sequence"/>
</dbReference>
<evidence type="ECO:0000313" key="4">
    <source>
        <dbReference type="EMBL" id="RED47500.1"/>
    </source>
</evidence>
<dbReference type="SUPFAM" id="SSF88713">
    <property type="entry name" value="Glycoside hydrolase/deacetylase"/>
    <property type="match status" value="1"/>
</dbReference>
<dbReference type="OrthoDB" id="9803616at2"/>
<dbReference type="InterPro" id="IPR011330">
    <property type="entry name" value="Glyco_hydro/deAcase_b/a-brl"/>
</dbReference>
<dbReference type="PANTHER" id="PTHR46017:SF1">
    <property type="entry name" value="ALPHA-MANNOSIDASE 2C1"/>
    <property type="match status" value="1"/>
</dbReference>
<dbReference type="InterPro" id="IPR011013">
    <property type="entry name" value="Gal_mutarotase_sf_dom"/>
</dbReference>
<dbReference type="Gene3D" id="3.20.110.10">
    <property type="entry name" value="Glycoside hydrolase 38, N terminal domain"/>
    <property type="match status" value="1"/>
</dbReference>
<protein>
    <submittedName>
        <fullName evidence="4">Alpha-mannosidase</fullName>
    </submittedName>
</protein>
<accession>A0A3D9HDG1</accession>
<dbReference type="EMBL" id="QRDX01000006">
    <property type="protein sequence ID" value="RED47500.1"/>
    <property type="molecule type" value="Genomic_DNA"/>
</dbReference>
<dbReference type="InterPro" id="IPR013783">
    <property type="entry name" value="Ig-like_fold"/>
</dbReference>
<sequence length="1447" mass="166024">MRNFIILVALICGLSLSAQNSKIEITDVKPTPFFPKVKNGQVLRQLVKLSIENKSTETPIKLKVEMGGLETYYQDLGTLAKGSSVHDIIIADVSEATKVILELSNSRGQMVAQKTLTWLPQKKWKVYYAAVSHQDLGFITYYQNIRKAVREAGIDTALDFCRQTDDWDENNQFRWNIETSEPLIRWISKQTPERIKEFELRVNEGRIGFSANHNTISSQMVGYEMLARSFYTPNRYVIDKLNVEPSKLALINDVTGITRSWPLYLKESDISYFMHGSNHPNCLYDMFDKPAFKWISPDGDTDNVPICRSDSYYSPNKVATWDMEGVSYLINRHVDLDWQYDCILAYDSHDFSVPTLENATNIKAWNAKYEYPKFRCSLVSSYFEDLESQINEGATIEETSKDAPDSWNDQEIIDADLLAKARRANYEIPTTEKIATMAMNTSGGYPEKDIFQAYNRIIMYHEHTNGCYDGGNHKYYETENAMHETLVDEAIAYNENALQTSLKKLGSEIKTKSDAIVIYNSLNWKRNDVVYLNKDEIPFKYFNIIDPDTNKPIKVQELTNGKLVFYAKDIPAMGYKTFALKEVKKPTFNTSIFSGRSSLENDFYKISVDTKKNLISDVIDKELNKNIVDKNAPYALGEYIHYDHFSRDWKKATFTDIKVYEGDMMDEIHIIQDAYLTDKVELIVYVHHNQKKLDFDLEVNKLSNGEALISGWNRYLKEASFCAIPVKVPIYQHHHELAGGVTQPGNKDLQFESAESSFYAIQHFADASNEDFGVTLSTIETNLVNYGHPRPVYWNNDGRRPKEDIVKPENSNMFLFLMNNFFQTNVQVDQPGLKKYTFSINSHKGNWQEGNAPTFGWESSHPLVSQYIQKNKEANLPSERTFLTTDKDNVVCTTLKKAEANGDGFIVRFFEMEGKTTKVKATFNLNQNISKAYILNLIEKDKTEINVTNNEVEFEINGHGVKTLRLLNDSNLSHLSLMVNAEALSNEEVKISWQPKGNIDNLSHYNVFRSLEASCEPNALNFIGTSETNVYIDKTELNYGGWGDNRVEPNTTYYYRVQPIDKANNRGNTPGVVTCKTPDSDAMDSKPNKVLGVYNVHVSPLAQEDYINLWFYTNLEKDVDKYRIHRSEEPNFVPNRENLIHELIPSKDSITFHKTYSTAELNRQMYADKTVKVNKPYYYKVAAVDNNNNVGPYSDASYAYMKHVPINISHEFVGSKTFETFRPKTIVTITSEASGFDMYYYTEGRKITSEPKKYTGPFEITERSIINVKAYKANTKDLVYSYRRFVDVNQNMSQSDYNDYFNSLKATDGSYYSGWVSKQYGGGTKEQPKDVWLGFNLDDDSIVGGMTMIADRGEIFPIHDQFRLYARNGEELTEINFESLPDKDIRNTFHVTFNQPISADGIMILFEKDKLPTINNDEQDGLIRLNEVTILDDKKKSIRVTDLLPIE</sequence>
<dbReference type="InterPro" id="IPR013780">
    <property type="entry name" value="Glyco_hydro_b"/>
</dbReference>
<dbReference type="InterPro" id="IPR000602">
    <property type="entry name" value="Glyco_hydro_38_N"/>
</dbReference>
<gene>
    <name evidence="4" type="ORF">DFQ02_106127</name>
</gene>
<dbReference type="Gene3D" id="2.60.40.10">
    <property type="entry name" value="Immunoglobulins"/>
    <property type="match status" value="2"/>
</dbReference>
<dbReference type="GO" id="GO:0006013">
    <property type="term" value="P:mannose metabolic process"/>
    <property type="evidence" value="ECO:0007669"/>
    <property type="project" value="InterPro"/>
</dbReference>
<dbReference type="GO" id="GO:0009313">
    <property type="term" value="P:oligosaccharide catabolic process"/>
    <property type="evidence" value="ECO:0007669"/>
    <property type="project" value="TreeGrafter"/>
</dbReference>
<name>A0A3D9HDG1_9FLAO</name>
<feature type="domain" description="Glycoside hydrolase family 38 N-terminal" evidence="2">
    <location>
        <begin position="126"/>
        <end position="389"/>
    </location>
</feature>
<evidence type="ECO:0000259" key="3">
    <source>
        <dbReference type="Pfam" id="PF17677"/>
    </source>
</evidence>
<feature type="chain" id="PRO_5017541137" evidence="1">
    <location>
        <begin position="21"/>
        <end position="1447"/>
    </location>
</feature>
<dbReference type="Pfam" id="PF01074">
    <property type="entry name" value="Glyco_hydro_38N"/>
    <property type="match status" value="1"/>
</dbReference>
<dbReference type="PANTHER" id="PTHR46017">
    <property type="entry name" value="ALPHA-MANNOSIDASE 2C1"/>
    <property type="match status" value="1"/>
</dbReference>
<dbReference type="Gene3D" id="2.60.40.2220">
    <property type="match status" value="1"/>
</dbReference>
<evidence type="ECO:0000259" key="2">
    <source>
        <dbReference type="Pfam" id="PF01074"/>
    </source>
</evidence>
<reference evidence="4 5" key="1">
    <citation type="submission" date="2018-07" db="EMBL/GenBank/DDBJ databases">
        <title>Genomic Encyclopedia of Type Strains, Phase III (KMG-III): the genomes of soil and plant-associated and newly described type strains.</title>
        <authorList>
            <person name="Whitman W."/>
        </authorList>
    </citation>
    <scope>NUCLEOTIDE SEQUENCE [LARGE SCALE GENOMIC DNA]</scope>
    <source>
        <strain evidence="4 5">CECT 8487</strain>
    </source>
</reference>
<organism evidence="4 5">
    <name type="scientific">Seonamhaeicola aphaedonensis</name>
    <dbReference type="NCBI Taxonomy" id="1461338"/>
    <lineage>
        <taxon>Bacteria</taxon>
        <taxon>Pseudomonadati</taxon>
        <taxon>Bacteroidota</taxon>
        <taxon>Flavobacteriia</taxon>
        <taxon>Flavobacteriales</taxon>
        <taxon>Flavobacteriaceae</taxon>
    </lineage>
</organism>
<evidence type="ECO:0000313" key="5">
    <source>
        <dbReference type="Proteomes" id="UP000256629"/>
    </source>
</evidence>
<keyword evidence="5" id="KW-1185">Reference proteome</keyword>
<comment type="caution">
    <text evidence="4">The sequence shown here is derived from an EMBL/GenBank/DDBJ whole genome shotgun (WGS) entry which is preliminary data.</text>
</comment>
<keyword evidence="1" id="KW-0732">Signal</keyword>
<dbReference type="InterPro" id="IPR041147">
    <property type="entry name" value="GH38_C"/>
</dbReference>
<dbReference type="Pfam" id="PF17677">
    <property type="entry name" value="Glyco_hydro38C2"/>
    <property type="match status" value="1"/>
</dbReference>
<dbReference type="GO" id="GO:0004559">
    <property type="term" value="F:alpha-mannosidase activity"/>
    <property type="evidence" value="ECO:0007669"/>
    <property type="project" value="InterPro"/>
</dbReference>
<dbReference type="GO" id="GO:0030246">
    <property type="term" value="F:carbohydrate binding"/>
    <property type="evidence" value="ECO:0007669"/>
    <property type="project" value="InterPro"/>
</dbReference>
<proteinExistence type="predicted"/>
<evidence type="ECO:0000256" key="1">
    <source>
        <dbReference type="SAM" id="SignalP"/>
    </source>
</evidence>
<dbReference type="SUPFAM" id="SSF74650">
    <property type="entry name" value="Galactose mutarotase-like"/>
    <property type="match status" value="1"/>
</dbReference>
<dbReference type="RefSeq" id="WP_116524475.1">
    <property type="nucleotide sequence ID" value="NZ_QRDX01000006.1"/>
</dbReference>
<feature type="signal peptide" evidence="1">
    <location>
        <begin position="1"/>
        <end position="20"/>
    </location>
</feature>
<dbReference type="InterPro" id="IPR027291">
    <property type="entry name" value="Glyco_hydro_38_N_sf"/>
</dbReference>
<dbReference type="Gene3D" id="2.60.40.1180">
    <property type="entry name" value="Golgi alpha-mannosidase II"/>
    <property type="match status" value="1"/>
</dbReference>
<feature type="domain" description="Glycosyl hydrolases family 38 C-terminal" evidence="3">
    <location>
        <begin position="889"/>
        <end position="964"/>
    </location>
</feature>